<feature type="non-terminal residue" evidence="1">
    <location>
        <position position="1"/>
    </location>
</feature>
<feature type="non-terminal residue" evidence="1">
    <location>
        <position position="94"/>
    </location>
</feature>
<organism evidence="1 2">
    <name type="scientific">Ptilonorhynchus violaceus</name>
    <name type="common">Satin bowerbird</name>
    <name type="synonym">Pyrrhocorax violaceus</name>
    <dbReference type="NCBI Taxonomy" id="28724"/>
    <lineage>
        <taxon>Eukaryota</taxon>
        <taxon>Metazoa</taxon>
        <taxon>Chordata</taxon>
        <taxon>Craniata</taxon>
        <taxon>Vertebrata</taxon>
        <taxon>Euteleostomi</taxon>
        <taxon>Archelosauria</taxon>
        <taxon>Archosauria</taxon>
        <taxon>Dinosauria</taxon>
        <taxon>Saurischia</taxon>
        <taxon>Theropoda</taxon>
        <taxon>Coelurosauria</taxon>
        <taxon>Aves</taxon>
        <taxon>Neognathae</taxon>
        <taxon>Neoaves</taxon>
        <taxon>Telluraves</taxon>
        <taxon>Australaves</taxon>
        <taxon>Passeriformes</taxon>
        <taxon>Ptilonorhynchidae</taxon>
        <taxon>Ptilonorhynchus</taxon>
    </lineage>
</organism>
<name>A0A7K6C283_PTIVI</name>
<dbReference type="Proteomes" id="UP000584880">
    <property type="component" value="Unassembled WGS sequence"/>
</dbReference>
<accession>A0A7K6C283</accession>
<dbReference type="PANTHER" id="PTHR19446">
    <property type="entry name" value="REVERSE TRANSCRIPTASES"/>
    <property type="match status" value="1"/>
</dbReference>
<protein>
    <submittedName>
        <fullName evidence="1">PO21 protein</fullName>
    </submittedName>
</protein>
<sequence>IMTARLSKACPLISRQRGFIRAAGCSENVILLQSIIQTAKREHRELRLAFMDIAKAFDTLNHQHILSGLHQRGMDPHIIDLVSNMYKNICTYIT</sequence>
<proteinExistence type="predicted"/>
<dbReference type="EMBL" id="VZRJ01007158">
    <property type="protein sequence ID" value="NWV08804.1"/>
    <property type="molecule type" value="Genomic_DNA"/>
</dbReference>
<evidence type="ECO:0000313" key="2">
    <source>
        <dbReference type="Proteomes" id="UP000584880"/>
    </source>
</evidence>
<reference evidence="1 2" key="1">
    <citation type="submission" date="2019-09" db="EMBL/GenBank/DDBJ databases">
        <title>Bird 10,000 Genomes (B10K) Project - Family phase.</title>
        <authorList>
            <person name="Zhang G."/>
        </authorList>
    </citation>
    <scope>NUCLEOTIDE SEQUENCE [LARGE SCALE GENOMIC DNA]</scope>
    <source>
        <strain evidence="1">B10K-DU-012-10</strain>
        <tissue evidence="1">Blood</tissue>
    </source>
</reference>
<dbReference type="AlphaFoldDB" id="A0A7K6C283"/>
<keyword evidence="2" id="KW-1185">Reference proteome</keyword>
<gene>
    <name evidence="1" type="primary">Po21_1</name>
    <name evidence="1" type="ORF">PTIVIO_R15173</name>
</gene>
<evidence type="ECO:0000313" key="1">
    <source>
        <dbReference type="EMBL" id="NWV08804.1"/>
    </source>
</evidence>
<comment type="caution">
    <text evidence="1">The sequence shown here is derived from an EMBL/GenBank/DDBJ whole genome shotgun (WGS) entry which is preliminary data.</text>
</comment>